<feature type="region of interest" description="Disordered" evidence="1">
    <location>
        <begin position="326"/>
        <end position="352"/>
    </location>
</feature>
<gene>
    <name evidence="2" type="ORF">ASTO00021_LOCUS596</name>
</gene>
<reference evidence="2" key="1">
    <citation type="submission" date="2021-01" db="EMBL/GenBank/DDBJ databases">
        <authorList>
            <person name="Corre E."/>
            <person name="Pelletier E."/>
            <person name="Niang G."/>
            <person name="Scheremetjew M."/>
            <person name="Finn R."/>
            <person name="Kale V."/>
            <person name="Holt S."/>
            <person name="Cochrane G."/>
            <person name="Meng A."/>
            <person name="Brown T."/>
            <person name="Cohen L."/>
        </authorList>
    </citation>
    <scope>NUCLEOTIDE SEQUENCE</scope>
    <source>
        <strain evidence="2">GSBS06</strain>
    </source>
</reference>
<protein>
    <submittedName>
        <fullName evidence="2">Uncharacterized protein</fullName>
    </submittedName>
</protein>
<organism evidence="2">
    <name type="scientific">Aplanochytrium stocchinoi</name>
    <dbReference type="NCBI Taxonomy" id="215587"/>
    <lineage>
        <taxon>Eukaryota</taxon>
        <taxon>Sar</taxon>
        <taxon>Stramenopiles</taxon>
        <taxon>Bigyra</taxon>
        <taxon>Labyrinthulomycetes</taxon>
        <taxon>Thraustochytrida</taxon>
        <taxon>Thraustochytriidae</taxon>
        <taxon>Aplanochytrium</taxon>
    </lineage>
</organism>
<dbReference type="EMBL" id="HBIN01001111">
    <property type="protein sequence ID" value="CAE0430288.1"/>
    <property type="molecule type" value="Transcribed_RNA"/>
</dbReference>
<proteinExistence type="predicted"/>
<accession>A0A7S3PCQ6</accession>
<dbReference type="AlphaFoldDB" id="A0A7S3PCQ6"/>
<evidence type="ECO:0000313" key="2">
    <source>
        <dbReference type="EMBL" id="CAE0430288.1"/>
    </source>
</evidence>
<sequence>MTDGNMVENQTEIEFDDKDKWNVDYKRNNKNNGVKNLRCFPYCREPQHRDSGFCGQPVRITLKRKTSQDKKQLFVWGEFMTVECFESKPRVGTVMTWDEIETNYVRSRENPFNPWYMGTLPDDGDRVRDVIKFCIKIHKGGWLYKFISSKHASVQVHCMAIYVFAKLDETNYTCIGFHKSPEFTIYCRNRPKSRDLMLEKIANKKLLMKKSNPSENRFKFLVPERKQEPDGVKYYKTSTVKEPILKTEENIANTNEYEYDKTKPEQQEGLEDCIQKQGLEDTIEDFFSDDPFDLEFKKVLDQFMTIVQSKHTLVKPTFVDPYKTDTGTGYIGTEDRNESPKGRKRGNSADNASNMSPVLFDFGKIPDILPPLPIRDLQSICYELIDFEIPTDVLPLFGGIHSNDYSREQLAVRKELWRICIMLTVLDSHWRTYKELFPSTTYNENERERFQYNNSMPHENEKKIKAAFIEVAKVIGSIAYQKDIYEILNNSRTLREREYVYVDTTLRYIEMAVGSVDMNMRVFLNLFDMHPSYAVVESATKRLRSVNAFLGKFPQKNGLNRPNPTPKELQEMPSLRLRRDQETGGIVHNIIRMKNQGFFDPSGFWRIDEPTLDALEYVRTTYLKTSWVMRKVYRYLETEFFIETNENEIHLTSGYRLMSAFAFNFIVDGQKRRFGAGDHDAGIPVHRPGALVYRMFWEGGELVWDTFFEVDQQKKLFRLFRRVPGENPGEEFNVLEYDVGFAELVENSTDEWKILYQYNGTVTRQRGWSSSS</sequence>
<evidence type="ECO:0000256" key="1">
    <source>
        <dbReference type="SAM" id="MobiDB-lite"/>
    </source>
</evidence>
<name>A0A7S3PCQ6_9STRA</name>